<evidence type="ECO:0000313" key="2">
    <source>
        <dbReference type="Proteomes" id="UP000036403"/>
    </source>
</evidence>
<proteinExistence type="predicted"/>
<gene>
    <name evidence="1" type="ORF">RF55_17240</name>
</gene>
<dbReference type="PaxDb" id="67767-A0A0J7K2R4"/>
<reference evidence="1 2" key="1">
    <citation type="submission" date="2015-04" db="EMBL/GenBank/DDBJ databases">
        <title>Lasius niger genome sequencing.</title>
        <authorList>
            <person name="Konorov E.A."/>
            <person name="Nikitin M.A."/>
            <person name="Kirill M.V."/>
            <person name="Chang P."/>
        </authorList>
    </citation>
    <scope>NUCLEOTIDE SEQUENCE [LARGE SCALE GENOMIC DNA]</scope>
    <source>
        <tissue evidence="1">Whole</tissue>
    </source>
</reference>
<organism evidence="1 2">
    <name type="scientific">Lasius niger</name>
    <name type="common">Black garden ant</name>
    <dbReference type="NCBI Taxonomy" id="67767"/>
    <lineage>
        <taxon>Eukaryota</taxon>
        <taxon>Metazoa</taxon>
        <taxon>Ecdysozoa</taxon>
        <taxon>Arthropoda</taxon>
        <taxon>Hexapoda</taxon>
        <taxon>Insecta</taxon>
        <taxon>Pterygota</taxon>
        <taxon>Neoptera</taxon>
        <taxon>Endopterygota</taxon>
        <taxon>Hymenoptera</taxon>
        <taxon>Apocrita</taxon>
        <taxon>Aculeata</taxon>
        <taxon>Formicoidea</taxon>
        <taxon>Formicidae</taxon>
        <taxon>Formicinae</taxon>
        <taxon>Lasius</taxon>
        <taxon>Lasius</taxon>
    </lineage>
</organism>
<dbReference type="AlphaFoldDB" id="A0A0J7K2R4"/>
<accession>A0A0J7K2R4</accession>
<sequence length="133" mass="14776">MGEVLHGNALWEREVPIPQMIRAIRATPRRRWDRYALSLHACHTRSNMGYSAGADNLSIYGRWRDNSNRLWPFVWAPPTKTVGDGWTFLLAPFRPFRLVGPGAGSVPLAYPWWCGGLGTVPVSPASFPVTGTG</sequence>
<comment type="caution">
    <text evidence="1">The sequence shown here is derived from an EMBL/GenBank/DDBJ whole genome shotgun (WGS) entry which is preliminary data.</text>
</comment>
<protein>
    <submittedName>
        <fullName evidence="1">Uncharacterized protein</fullName>
    </submittedName>
</protein>
<evidence type="ECO:0000313" key="1">
    <source>
        <dbReference type="EMBL" id="KMQ84728.1"/>
    </source>
</evidence>
<dbReference type="Proteomes" id="UP000036403">
    <property type="component" value="Unassembled WGS sequence"/>
</dbReference>
<keyword evidence="2" id="KW-1185">Reference proteome</keyword>
<name>A0A0J7K2R4_LASNI</name>
<dbReference type="EMBL" id="LBMM01015644">
    <property type="protein sequence ID" value="KMQ84728.1"/>
    <property type="molecule type" value="Genomic_DNA"/>
</dbReference>